<evidence type="ECO:0000256" key="3">
    <source>
        <dbReference type="ARBA" id="ARBA00022692"/>
    </source>
</evidence>
<feature type="non-terminal residue" evidence="7">
    <location>
        <position position="1"/>
    </location>
</feature>
<keyword evidence="5 6" id="KW-0472">Membrane</keyword>
<dbReference type="RefSeq" id="XP_003150378.1">
    <property type="nucleotide sequence ID" value="XM_003150330.1"/>
</dbReference>
<accession>A0A1S0THY0</accession>
<feature type="transmembrane region" description="Helical" evidence="6">
    <location>
        <begin position="70"/>
        <end position="88"/>
    </location>
</feature>
<dbReference type="InParanoid" id="A0A1S0THY0"/>
<evidence type="ECO:0000256" key="1">
    <source>
        <dbReference type="ARBA" id="ARBA00004141"/>
    </source>
</evidence>
<keyword evidence="3 6" id="KW-0812">Transmembrane</keyword>
<dbReference type="GO" id="GO:0005385">
    <property type="term" value="F:zinc ion transmembrane transporter activity"/>
    <property type="evidence" value="ECO:0007669"/>
    <property type="project" value="TreeGrafter"/>
</dbReference>
<organism evidence="7">
    <name type="scientific">Loa loa</name>
    <name type="common">Eye worm</name>
    <name type="synonym">Filaria loa</name>
    <dbReference type="NCBI Taxonomy" id="7209"/>
    <lineage>
        <taxon>Eukaryota</taxon>
        <taxon>Metazoa</taxon>
        <taxon>Ecdysozoa</taxon>
        <taxon>Nematoda</taxon>
        <taxon>Chromadorea</taxon>
        <taxon>Rhabditida</taxon>
        <taxon>Spirurina</taxon>
        <taxon>Spiruromorpha</taxon>
        <taxon>Filarioidea</taxon>
        <taxon>Onchocercidae</taxon>
        <taxon>Loa</taxon>
    </lineage>
</organism>
<dbReference type="KEGG" id="loa:LOAG_14837"/>
<dbReference type="InterPro" id="IPR050799">
    <property type="entry name" value="ZIP_Transporter"/>
</dbReference>
<keyword evidence="4 6" id="KW-1133">Transmembrane helix</keyword>
<dbReference type="GO" id="GO:0140410">
    <property type="term" value="F:monoatomic cation:bicarbonate symporter activity"/>
    <property type="evidence" value="ECO:0007669"/>
    <property type="project" value="TreeGrafter"/>
</dbReference>
<dbReference type="GO" id="GO:0005886">
    <property type="term" value="C:plasma membrane"/>
    <property type="evidence" value="ECO:0007669"/>
    <property type="project" value="TreeGrafter"/>
</dbReference>
<dbReference type="AlphaFoldDB" id="A0A1S0THY0"/>
<dbReference type="CTD" id="9952321"/>
<dbReference type="Pfam" id="PF02535">
    <property type="entry name" value="Zip"/>
    <property type="match status" value="1"/>
</dbReference>
<feature type="transmembrane region" description="Helical" evidence="6">
    <location>
        <begin position="12"/>
        <end position="30"/>
    </location>
</feature>
<dbReference type="GO" id="GO:0071578">
    <property type="term" value="P:zinc ion import across plasma membrane"/>
    <property type="evidence" value="ECO:0007669"/>
    <property type="project" value="TreeGrafter"/>
</dbReference>
<gene>
    <name evidence="7" type="ORF">LOAG_14837</name>
</gene>
<evidence type="ECO:0000256" key="6">
    <source>
        <dbReference type="SAM" id="Phobius"/>
    </source>
</evidence>
<dbReference type="GO" id="GO:0030003">
    <property type="term" value="P:intracellular monoatomic cation homeostasis"/>
    <property type="evidence" value="ECO:0007669"/>
    <property type="project" value="TreeGrafter"/>
</dbReference>
<evidence type="ECO:0000313" key="7">
    <source>
        <dbReference type="EMBL" id="EFO13690.1"/>
    </source>
</evidence>
<dbReference type="PANTHER" id="PTHR12191:SF37">
    <property type="entry name" value="ZINC TRANSPORTER FOI"/>
    <property type="match status" value="1"/>
</dbReference>
<comment type="similarity">
    <text evidence="2">Belongs to the ZIP transporter (TC 2.A.5) family.</text>
</comment>
<dbReference type="OrthoDB" id="200954at2759"/>
<dbReference type="GeneID" id="9952321"/>
<feature type="transmembrane region" description="Helical" evidence="6">
    <location>
        <begin position="36"/>
        <end position="58"/>
    </location>
</feature>
<evidence type="ECO:0000256" key="4">
    <source>
        <dbReference type="ARBA" id="ARBA00022989"/>
    </source>
</evidence>
<reference evidence="7" key="1">
    <citation type="submission" date="2012-04" db="EMBL/GenBank/DDBJ databases">
        <title>The Genome Sequence of Loa loa.</title>
        <authorList>
            <consortium name="The Broad Institute Genome Sequencing Platform"/>
            <consortium name="Broad Institute Genome Sequencing Center for Infectious Disease"/>
            <person name="Nutman T.B."/>
            <person name="Fink D.L."/>
            <person name="Russ C."/>
            <person name="Young S."/>
            <person name="Zeng Q."/>
            <person name="Gargeya S."/>
            <person name="Alvarado L."/>
            <person name="Berlin A."/>
            <person name="Chapman S.B."/>
            <person name="Chen Z."/>
            <person name="Freedman E."/>
            <person name="Gellesch M."/>
            <person name="Goldberg J."/>
            <person name="Griggs A."/>
            <person name="Gujja S."/>
            <person name="Heilman E.R."/>
            <person name="Heiman D."/>
            <person name="Howarth C."/>
            <person name="Mehta T."/>
            <person name="Neiman D."/>
            <person name="Pearson M."/>
            <person name="Roberts A."/>
            <person name="Saif S."/>
            <person name="Shea T."/>
            <person name="Shenoy N."/>
            <person name="Sisk P."/>
            <person name="Stolte C."/>
            <person name="Sykes S."/>
            <person name="White J."/>
            <person name="Yandava C."/>
            <person name="Haas B."/>
            <person name="Henn M.R."/>
            <person name="Nusbaum C."/>
            <person name="Birren B."/>
        </authorList>
    </citation>
    <scope>NUCLEOTIDE SEQUENCE [LARGE SCALE GENOMIC DNA]</scope>
</reference>
<name>A0A1S0THY0_LOALO</name>
<dbReference type="InterPro" id="IPR003689">
    <property type="entry name" value="ZIP"/>
</dbReference>
<sequence length="108" mass="12604">DFIIRNIHEVLFQFFLNSLYYIIEIFSTMMNDGTLFYGFTSITVVSLLSLTGLIFLPVIKGKWRNRWMQIFIALAVSTLSSDALLHILPQVFRVLFVNIIQWDKVRGN</sequence>
<dbReference type="EMBL" id="JH712681">
    <property type="protein sequence ID" value="EFO13690.1"/>
    <property type="molecule type" value="Genomic_DNA"/>
</dbReference>
<comment type="subcellular location">
    <subcellularLocation>
        <location evidence="1">Membrane</location>
        <topology evidence="1">Multi-pass membrane protein</topology>
    </subcellularLocation>
</comment>
<dbReference type="PANTHER" id="PTHR12191">
    <property type="entry name" value="SOLUTE CARRIER FAMILY 39"/>
    <property type="match status" value="1"/>
</dbReference>
<proteinExistence type="inferred from homology"/>
<protein>
    <submittedName>
        <fullName evidence="7">Uncharacterized protein</fullName>
    </submittedName>
</protein>
<evidence type="ECO:0000256" key="2">
    <source>
        <dbReference type="ARBA" id="ARBA00006939"/>
    </source>
</evidence>
<evidence type="ECO:0000256" key="5">
    <source>
        <dbReference type="ARBA" id="ARBA00023136"/>
    </source>
</evidence>